<dbReference type="PROSITE" id="PS50096">
    <property type="entry name" value="IQ"/>
    <property type="match status" value="1"/>
</dbReference>
<proteinExistence type="predicted"/>
<evidence type="ECO:0000313" key="2">
    <source>
        <dbReference type="EMBL" id="CAD9314239.1"/>
    </source>
</evidence>
<dbReference type="SUPFAM" id="SSF53335">
    <property type="entry name" value="S-adenosyl-L-methionine-dependent methyltransferases"/>
    <property type="match status" value="1"/>
</dbReference>
<dbReference type="Gene3D" id="3.40.50.150">
    <property type="entry name" value="Vaccinia Virus protein VP39"/>
    <property type="match status" value="1"/>
</dbReference>
<dbReference type="EMBL" id="HBGN01001004">
    <property type="protein sequence ID" value="CAD9314239.1"/>
    <property type="molecule type" value="Transcribed_RNA"/>
</dbReference>
<gene>
    <name evidence="2" type="ORF">DBRI1063_LOCUS645</name>
</gene>
<feature type="compositionally biased region" description="Basic residues" evidence="1">
    <location>
        <begin position="93"/>
        <end position="102"/>
    </location>
</feature>
<evidence type="ECO:0000256" key="1">
    <source>
        <dbReference type="SAM" id="MobiDB-lite"/>
    </source>
</evidence>
<reference evidence="2" key="1">
    <citation type="submission" date="2021-01" db="EMBL/GenBank/DDBJ databases">
        <authorList>
            <person name="Corre E."/>
            <person name="Pelletier E."/>
            <person name="Niang G."/>
            <person name="Scheremetjew M."/>
            <person name="Finn R."/>
            <person name="Kale V."/>
            <person name="Holt S."/>
            <person name="Cochrane G."/>
            <person name="Meng A."/>
            <person name="Brown T."/>
            <person name="Cohen L."/>
        </authorList>
    </citation>
    <scope>NUCLEOTIDE SEQUENCE</scope>
    <source>
        <strain evidence="2">Pop2</strain>
    </source>
</reference>
<sequence length="473" mass="52146">MAGATSSNPSLSSSSTSSFRVSNQNTKTPAFLTPFNKMFRHQQNVVVLDHFSEKTPSTPTTTEWTDKRDISWMYTSSVLSSSSTRLSASKRGAMARKKKKNKSTSSSSSSAGFGSNSSSPKTVKTGSIYSLPALYDLAFGYRNYDEEVSFLLYAHQLHARKSDNGDDQNDKKGKKINVLELGAGPARHCFAALLAPDEEAYPAEGGDEEDDGDFAIEFAVGKCTAVDSSPDMISYAMDLANHELGMMEEQTQEEEGGGGRRDDFNYILGDMRTIPSKLLQTSSSSKGQDDNNNDVIIYDTTWILLGSMAHLLTNDDVLSCFQSVNNVLRPGGTLIVELPHPRETFSMGECTRNGWEVPLEDENGEEYGQVKVIWGDDNDKFDPVKQIRDFTVALELDGVEEGANNDDNDDDESQRLKSVKEIVPMRLFTSQEIDALAKCSGFKVQAMYGALNEEVDVNDEEEAFRLVCVLQKL</sequence>
<accession>A0A7S1YP85</accession>
<dbReference type="CDD" id="cd02440">
    <property type="entry name" value="AdoMet_MTases"/>
    <property type="match status" value="1"/>
</dbReference>
<dbReference type="InterPro" id="IPR029063">
    <property type="entry name" value="SAM-dependent_MTases_sf"/>
</dbReference>
<evidence type="ECO:0008006" key="3">
    <source>
        <dbReference type="Google" id="ProtNLM"/>
    </source>
</evidence>
<organism evidence="2">
    <name type="scientific">Ditylum brightwellii</name>
    <dbReference type="NCBI Taxonomy" id="49249"/>
    <lineage>
        <taxon>Eukaryota</taxon>
        <taxon>Sar</taxon>
        <taxon>Stramenopiles</taxon>
        <taxon>Ochrophyta</taxon>
        <taxon>Bacillariophyta</taxon>
        <taxon>Mediophyceae</taxon>
        <taxon>Lithodesmiophycidae</taxon>
        <taxon>Lithodesmiales</taxon>
        <taxon>Lithodesmiaceae</taxon>
        <taxon>Ditylum</taxon>
    </lineage>
</organism>
<feature type="compositionally biased region" description="Low complexity" evidence="1">
    <location>
        <begin position="103"/>
        <end position="119"/>
    </location>
</feature>
<protein>
    <recommendedName>
        <fullName evidence="3">Methyltransferase domain-containing protein</fullName>
    </recommendedName>
</protein>
<dbReference type="AlphaFoldDB" id="A0A7S1YP85"/>
<feature type="region of interest" description="Disordered" evidence="1">
    <location>
        <begin position="1"/>
        <end position="23"/>
    </location>
</feature>
<feature type="region of interest" description="Disordered" evidence="1">
    <location>
        <begin position="85"/>
        <end position="122"/>
    </location>
</feature>
<name>A0A7S1YP85_9STRA</name>
<feature type="compositionally biased region" description="Low complexity" evidence="1">
    <location>
        <begin position="1"/>
        <end position="22"/>
    </location>
</feature>